<accession>A0A9N9DF13</accession>
<sequence>LKTGSLSLGPKTLTTLVVDFSRKPNSFPLPDNYEVLTTWEKKANVVKCSIEYENSKPIFRIYYGDKFDQVLETTQSCTATATQIQKKLNPNTRTLLSDTLLFGVQLQILRTAHETRTRKLKAYNKITIKTKNERARNLSKHTRSTFTELSNCFYNSNDNPVLKSLKAIDQGQIPRNSYQIIIPLSNNLVKEWAMSKEKLSINNEMQEKILIYIIKLHHHYSNETLKDASAITDSEVIQMVYESIGNDKQRSIIKIFDSFFSEM</sequence>
<gene>
    <name evidence="1" type="ORF">FCALED_LOCUS10312</name>
</gene>
<dbReference type="AlphaFoldDB" id="A0A9N9DF13"/>
<evidence type="ECO:0000313" key="2">
    <source>
        <dbReference type="Proteomes" id="UP000789570"/>
    </source>
</evidence>
<comment type="caution">
    <text evidence="1">The sequence shown here is derived from an EMBL/GenBank/DDBJ whole genome shotgun (WGS) entry which is preliminary data.</text>
</comment>
<protein>
    <submittedName>
        <fullName evidence="1">2641_t:CDS:1</fullName>
    </submittedName>
</protein>
<dbReference type="Proteomes" id="UP000789570">
    <property type="component" value="Unassembled WGS sequence"/>
</dbReference>
<proteinExistence type="predicted"/>
<name>A0A9N9DF13_9GLOM</name>
<dbReference type="OrthoDB" id="2385679at2759"/>
<organism evidence="1 2">
    <name type="scientific">Funneliformis caledonium</name>
    <dbReference type="NCBI Taxonomy" id="1117310"/>
    <lineage>
        <taxon>Eukaryota</taxon>
        <taxon>Fungi</taxon>
        <taxon>Fungi incertae sedis</taxon>
        <taxon>Mucoromycota</taxon>
        <taxon>Glomeromycotina</taxon>
        <taxon>Glomeromycetes</taxon>
        <taxon>Glomerales</taxon>
        <taxon>Glomeraceae</taxon>
        <taxon>Funneliformis</taxon>
    </lineage>
</organism>
<evidence type="ECO:0000313" key="1">
    <source>
        <dbReference type="EMBL" id="CAG8635940.1"/>
    </source>
</evidence>
<feature type="non-terminal residue" evidence="1">
    <location>
        <position position="263"/>
    </location>
</feature>
<reference evidence="1" key="1">
    <citation type="submission" date="2021-06" db="EMBL/GenBank/DDBJ databases">
        <authorList>
            <person name="Kallberg Y."/>
            <person name="Tangrot J."/>
            <person name="Rosling A."/>
        </authorList>
    </citation>
    <scope>NUCLEOTIDE SEQUENCE</scope>
    <source>
        <strain evidence="1">UK204</strain>
    </source>
</reference>
<keyword evidence="2" id="KW-1185">Reference proteome</keyword>
<dbReference type="EMBL" id="CAJVPQ010003726">
    <property type="protein sequence ID" value="CAG8635940.1"/>
    <property type="molecule type" value="Genomic_DNA"/>
</dbReference>